<dbReference type="Pfam" id="PF10106">
    <property type="entry name" value="DUF2345"/>
    <property type="match status" value="1"/>
</dbReference>
<sequence length="158" mass="16528">MVKVAAPQHILLTAAGAAIRIEGGNITLSAPGKVEFRASQKELGGPRSASADAPQFPRPFALSLDPETPPSAQLLDHGDFPASWLPSGVATTTVWTQGGRLLGRSQGGSLAVITLTPEPQPIVYRQETRAAPWSLEEYIDIADEPAAPADEPEAPADA</sequence>
<feature type="domain" description="DUF2345" evidence="2">
    <location>
        <begin position="2"/>
        <end position="46"/>
    </location>
</feature>
<name>A0ABS1E3F0_RUBGE</name>
<dbReference type="Proteomes" id="UP001041814">
    <property type="component" value="Unassembled WGS sequence"/>
</dbReference>
<organism evidence="3 4">
    <name type="scientific">Rubrivivax gelatinosus</name>
    <name type="common">Rhodocyclus gelatinosus</name>
    <name type="synonym">Rhodopseudomonas gelatinosa</name>
    <dbReference type="NCBI Taxonomy" id="28068"/>
    <lineage>
        <taxon>Bacteria</taxon>
        <taxon>Pseudomonadati</taxon>
        <taxon>Pseudomonadota</taxon>
        <taxon>Betaproteobacteria</taxon>
        <taxon>Burkholderiales</taxon>
        <taxon>Sphaerotilaceae</taxon>
        <taxon>Rubrivivax</taxon>
    </lineage>
</organism>
<evidence type="ECO:0000313" key="3">
    <source>
        <dbReference type="EMBL" id="MBK1715985.1"/>
    </source>
</evidence>
<protein>
    <recommendedName>
        <fullName evidence="2">DUF2345 domain-containing protein</fullName>
    </recommendedName>
</protein>
<proteinExistence type="predicted"/>
<comment type="caution">
    <text evidence="3">The sequence shown here is derived from an EMBL/GenBank/DDBJ whole genome shotgun (WGS) entry which is preliminary data.</text>
</comment>
<keyword evidence="4" id="KW-1185">Reference proteome</keyword>
<evidence type="ECO:0000313" key="4">
    <source>
        <dbReference type="Proteomes" id="UP001041814"/>
    </source>
</evidence>
<gene>
    <name evidence="3" type="ORF">CKO43_24895</name>
</gene>
<feature type="region of interest" description="Disordered" evidence="1">
    <location>
        <begin position="41"/>
        <end position="60"/>
    </location>
</feature>
<reference evidence="3" key="2">
    <citation type="journal article" date="2020" name="Microorganisms">
        <title>Osmotic Adaptation and Compatible Solute Biosynthesis of Phototrophic Bacteria as Revealed from Genome Analyses.</title>
        <authorList>
            <person name="Imhoff J.F."/>
            <person name="Rahn T."/>
            <person name="Kunzel S."/>
            <person name="Keller A."/>
            <person name="Neulinger S.C."/>
        </authorList>
    </citation>
    <scope>NUCLEOTIDE SEQUENCE</scope>
    <source>
        <strain evidence="3">IM 151</strain>
    </source>
</reference>
<evidence type="ECO:0000256" key="1">
    <source>
        <dbReference type="SAM" id="MobiDB-lite"/>
    </source>
</evidence>
<accession>A0ABS1E3F0</accession>
<evidence type="ECO:0000259" key="2">
    <source>
        <dbReference type="Pfam" id="PF10106"/>
    </source>
</evidence>
<reference evidence="3" key="1">
    <citation type="submission" date="2017-08" db="EMBL/GenBank/DDBJ databases">
        <authorList>
            <person name="Imhoff J.F."/>
            <person name="Rahn T."/>
            <person name="Kuenzel S."/>
            <person name="Neulinger S.C."/>
        </authorList>
    </citation>
    <scope>NUCLEOTIDE SEQUENCE</scope>
    <source>
        <strain evidence="3">IM 151</strain>
    </source>
</reference>
<dbReference type="EMBL" id="NRRU01000197">
    <property type="protein sequence ID" value="MBK1715985.1"/>
    <property type="molecule type" value="Genomic_DNA"/>
</dbReference>
<dbReference type="InterPro" id="IPR018769">
    <property type="entry name" value="VgrG2_DUF2345"/>
</dbReference>